<accession>A0ACC2VWM3</accession>
<evidence type="ECO:0000313" key="2">
    <source>
        <dbReference type="Proteomes" id="UP001241377"/>
    </source>
</evidence>
<evidence type="ECO:0000313" key="1">
    <source>
        <dbReference type="EMBL" id="KAJ9103521.1"/>
    </source>
</evidence>
<reference evidence="1" key="1">
    <citation type="submission" date="2023-04" db="EMBL/GenBank/DDBJ databases">
        <title>Draft Genome sequencing of Naganishia species isolated from polar environments using Oxford Nanopore Technology.</title>
        <authorList>
            <person name="Leo P."/>
            <person name="Venkateswaran K."/>
        </authorList>
    </citation>
    <scope>NUCLEOTIDE SEQUENCE</scope>
    <source>
        <strain evidence="1">MNA-CCFEE 5261</strain>
    </source>
</reference>
<organism evidence="1 2">
    <name type="scientific">Naganishia cerealis</name>
    <dbReference type="NCBI Taxonomy" id="610337"/>
    <lineage>
        <taxon>Eukaryota</taxon>
        <taxon>Fungi</taxon>
        <taxon>Dikarya</taxon>
        <taxon>Basidiomycota</taxon>
        <taxon>Agaricomycotina</taxon>
        <taxon>Tremellomycetes</taxon>
        <taxon>Filobasidiales</taxon>
        <taxon>Filobasidiaceae</taxon>
        <taxon>Naganishia</taxon>
    </lineage>
</organism>
<dbReference type="EMBL" id="JASBWR010000045">
    <property type="protein sequence ID" value="KAJ9103521.1"/>
    <property type="molecule type" value="Genomic_DNA"/>
</dbReference>
<proteinExistence type="predicted"/>
<name>A0ACC2VWM3_9TREE</name>
<gene>
    <name evidence="1" type="ORF">QFC19_004289</name>
</gene>
<sequence>MPKNDTDDVLDFINSLPDSKSGTPRPVNGQEEKGEDLLEFLDELAAQDKPKNPTKSKSFEPKKKEDEPKGREASNKLEKQEKPKKIAEKPSVSDSNNPSDSTKVDTKVDDGNSETPEIIGSITNWWSTEGSLKVSLFWGSLTSNAEKLGEQTYQLASTTTNQINQQRQRLLSELGIDPNTNIVGLTSRLNSALVSMSQQIAQGLAGESDELLNVLLIHDLYNIKYLDRLCQDKFSHVTGQVEGGIKVNVSNFNHRDDASKTDFNMFYGKIIDGEKLCFANLESSIKDYVKVMKVDEEARKNVKEEEESTRKKEDGNANENDEITNEAPTVNSSNIFISIQPISSGSASESDEKKEGPILIEANNSDSFLFTLILKDITNDITIITKTQPFPLRWSRWVCGEFQEFADLEEIDPSEWVKDWIGDGLALAFGVLAQEYVVKRMGY</sequence>
<keyword evidence="2" id="KW-1185">Reference proteome</keyword>
<protein>
    <submittedName>
        <fullName evidence="1">Uncharacterized protein</fullName>
    </submittedName>
</protein>
<comment type="caution">
    <text evidence="1">The sequence shown here is derived from an EMBL/GenBank/DDBJ whole genome shotgun (WGS) entry which is preliminary data.</text>
</comment>
<dbReference type="Proteomes" id="UP001241377">
    <property type="component" value="Unassembled WGS sequence"/>
</dbReference>